<feature type="binding site" evidence="8">
    <location>
        <position position="416"/>
    </location>
    <ligand>
        <name>[4Fe-4S] cluster</name>
        <dbReference type="ChEBI" id="CHEBI:49883"/>
        <label>1</label>
    </ligand>
</feature>
<dbReference type="RefSeq" id="WP_012448990.1">
    <property type="nucleotide sequence ID" value="NC_010718.1"/>
</dbReference>
<protein>
    <recommendedName>
        <fullName evidence="8">Ion-translocating oxidoreductase complex subunit C</fullName>
        <ecNumber evidence="8">7.-.-.-</ecNumber>
    </recommendedName>
    <alternativeName>
        <fullName evidence="8">Rnf electron transport complex subunit C</fullName>
    </alternativeName>
</protein>
<dbReference type="Gene3D" id="3.40.50.11540">
    <property type="entry name" value="NADH-ubiquinone oxidoreductase 51kDa subunit"/>
    <property type="match status" value="1"/>
</dbReference>
<dbReference type="STRING" id="457570.Nther_2593"/>
<dbReference type="PANTHER" id="PTHR43034">
    <property type="entry name" value="ION-TRANSLOCATING OXIDOREDUCTASE COMPLEX SUBUNIT C"/>
    <property type="match status" value="1"/>
</dbReference>
<evidence type="ECO:0000256" key="2">
    <source>
        <dbReference type="ARBA" id="ARBA00022485"/>
    </source>
</evidence>
<comment type="function">
    <text evidence="8">Part of a membrane-bound complex that couples electron transfer with translocation of ions across the membrane.</text>
</comment>
<dbReference type="InterPro" id="IPR026902">
    <property type="entry name" value="RnfC_N"/>
</dbReference>
<dbReference type="InterPro" id="IPR017900">
    <property type="entry name" value="4Fe4S_Fe_S_CS"/>
</dbReference>
<keyword evidence="1 8" id="KW-0813">Transport</keyword>
<evidence type="ECO:0000256" key="1">
    <source>
        <dbReference type="ARBA" id="ARBA00022448"/>
    </source>
</evidence>
<feature type="binding site" evidence="8">
    <location>
        <position position="367"/>
    </location>
    <ligand>
        <name>[4Fe-4S] cluster</name>
        <dbReference type="ChEBI" id="CHEBI:49883"/>
        <label>1</label>
    </ligand>
</feature>
<dbReference type="PROSITE" id="PS00198">
    <property type="entry name" value="4FE4S_FER_1"/>
    <property type="match status" value="1"/>
</dbReference>
<comment type="similarity">
    <text evidence="8">Belongs to the 4Fe4S bacterial-type ferredoxin family. RnfC subfamily.</text>
</comment>
<evidence type="ECO:0000256" key="3">
    <source>
        <dbReference type="ARBA" id="ARBA00022723"/>
    </source>
</evidence>
<feature type="domain" description="4Fe-4S ferredoxin-type" evidence="9">
    <location>
        <begin position="397"/>
        <end position="426"/>
    </location>
</feature>
<feature type="binding site" evidence="8">
    <location>
        <position position="377"/>
    </location>
    <ligand>
        <name>[4Fe-4S] cluster</name>
        <dbReference type="ChEBI" id="CHEBI:49883"/>
        <label>2</label>
    </ligand>
</feature>
<evidence type="ECO:0000256" key="6">
    <source>
        <dbReference type="ARBA" id="ARBA00023004"/>
    </source>
</evidence>
<evidence type="ECO:0000256" key="4">
    <source>
        <dbReference type="ARBA" id="ARBA00022737"/>
    </source>
</evidence>
<reference evidence="10 11" key="1">
    <citation type="submission" date="2008-04" db="EMBL/GenBank/DDBJ databases">
        <title>Complete sequence of chromosome of Natranaerobius thermophilus JW/NM-WN-LF.</title>
        <authorList>
            <consortium name="US DOE Joint Genome Institute"/>
            <person name="Copeland A."/>
            <person name="Lucas S."/>
            <person name="Lapidus A."/>
            <person name="Glavina del Rio T."/>
            <person name="Dalin E."/>
            <person name="Tice H."/>
            <person name="Bruce D."/>
            <person name="Goodwin L."/>
            <person name="Pitluck S."/>
            <person name="Chertkov O."/>
            <person name="Brettin T."/>
            <person name="Detter J.C."/>
            <person name="Han C."/>
            <person name="Kuske C.R."/>
            <person name="Schmutz J."/>
            <person name="Larimer F."/>
            <person name="Land M."/>
            <person name="Hauser L."/>
            <person name="Kyrpides N."/>
            <person name="Lykidis A."/>
            <person name="Mesbah N.M."/>
            <person name="Wiegel J."/>
        </authorList>
    </citation>
    <scope>NUCLEOTIDE SEQUENCE [LARGE SCALE GENOMIC DNA]</scope>
    <source>
        <strain evidence="11">ATCC BAA-1301 / DSM 18059 / JW/NM-WN-LF</strain>
    </source>
</reference>
<dbReference type="HAMAP" id="MF_00461">
    <property type="entry name" value="RsxC_RnfC"/>
    <property type="match status" value="1"/>
</dbReference>
<dbReference type="PANTHER" id="PTHR43034:SF2">
    <property type="entry name" value="ION-TRANSLOCATING OXIDOREDUCTASE COMPLEX SUBUNIT C"/>
    <property type="match status" value="1"/>
</dbReference>
<keyword evidence="8" id="KW-1278">Translocase</keyword>
<dbReference type="HOGENOM" id="CLU_010808_6_0_9"/>
<dbReference type="EMBL" id="CP001034">
    <property type="protein sequence ID" value="ACB86149.1"/>
    <property type="molecule type" value="Genomic_DNA"/>
</dbReference>
<dbReference type="EC" id="7.-.-.-" evidence="8"/>
<dbReference type="InterPro" id="IPR017896">
    <property type="entry name" value="4Fe4S_Fe-S-bd"/>
</dbReference>
<comment type="subunit">
    <text evidence="8">The complex is composed of six subunits: RnfA, RnfB, RnfC, RnfD, RnfE and RnfG.</text>
</comment>
<keyword evidence="6 8" id="KW-0408">Iron</keyword>
<proteinExistence type="inferred from homology"/>
<evidence type="ECO:0000259" key="9">
    <source>
        <dbReference type="PROSITE" id="PS51379"/>
    </source>
</evidence>
<dbReference type="AlphaFoldDB" id="B2A1V2"/>
<dbReference type="SUPFAM" id="SSF142019">
    <property type="entry name" value="Nqo1 FMN-binding domain-like"/>
    <property type="match status" value="1"/>
</dbReference>
<dbReference type="InParanoid" id="B2A1V2"/>
<dbReference type="Gene3D" id="3.30.70.20">
    <property type="match status" value="1"/>
</dbReference>
<dbReference type="KEGG" id="nth:Nther_2593"/>
<dbReference type="NCBIfam" id="TIGR01945">
    <property type="entry name" value="rnfC"/>
    <property type="match status" value="1"/>
</dbReference>
<feature type="binding site" evidence="8">
    <location>
        <position position="406"/>
    </location>
    <ligand>
        <name>[4Fe-4S] cluster</name>
        <dbReference type="ChEBI" id="CHEBI:49883"/>
        <label>2</label>
    </ligand>
</feature>
<dbReference type="InterPro" id="IPR037225">
    <property type="entry name" value="Nuo51_FMN-bd_sf"/>
</dbReference>
<dbReference type="GO" id="GO:0046872">
    <property type="term" value="F:metal ion binding"/>
    <property type="evidence" value="ECO:0007669"/>
    <property type="project" value="UniProtKB-KW"/>
</dbReference>
<keyword evidence="4 8" id="KW-0677">Repeat</keyword>
<dbReference type="Proteomes" id="UP000001683">
    <property type="component" value="Chromosome"/>
</dbReference>
<dbReference type="Pfam" id="PF01512">
    <property type="entry name" value="Complex1_51K"/>
    <property type="match status" value="1"/>
</dbReference>
<dbReference type="GO" id="GO:0051539">
    <property type="term" value="F:4 iron, 4 sulfur cluster binding"/>
    <property type="evidence" value="ECO:0007669"/>
    <property type="project" value="UniProtKB-KW"/>
</dbReference>
<keyword evidence="5 8" id="KW-0249">Electron transport</keyword>
<sequence>MNVKSIIGGAYLPHCKEYTEEHNIKDISLPKEVVVPLIQHVGAPCKPLVSVGDKVTMGQKIGDSEEYISAPVHASVNGTVKAIEKRPGVEGYDEDSIVISTDFDKEEPEFYTKNDPDKLSDEELKELLKDSGIAGMGGAAFPTYVNVNQSQPIEYLLLNGAECEPYLTCDHRQMIEMPEKLIKGAEILMRIIGAKKCYIGIETNKPDAIEVLSEQTKELENMEVVPLASKYPQGYKSHLINAITDRKVPRGARSAELGCIVRNVGTTIAVYEAVVYEKPLIERVVTVSGPKIPQPGNFSIRIGTPISHILEQCEIEDISTLEGCKVILGGPMTGMSQYSVQAPIVKNSTGLLVFPPEMLPEWDYHNCVKCGDCVAHCPMYLYPNKLSIFAEAEMYREAEDWDIMDCIECGLCVYQCPSNRPIVQFIKQVKPVIKKMQRSR</sequence>
<evidence type="ECO:0000313" key="11">
    <source>
        <dbReference type="Proteomes" id="UP000001683"/>
    </source>
</evidence>
<dbReference type="GO" id="GO:0005886">
    <property type="term" value="C:plasma membrane"/>
    <property type="evidence" value="ECO:0007669"/>
    <property type="project" value="UniProtKB-SubCell"/>
</dbReference>
<dbReference type="PROSITE" id="PS51379">
    <property type="entry name" value="4FE4S_FER_2"/>
    <property type="match status" value="2"/>
</dbReference>
<keyword evidence="2 8" id="KW-0004">4Fe-4S</keyword>
<gene>
    <name evidence="8" type="primary">rnfC</name>
    <name evidence="10" type="ordered locus">Nther_2593</name>
</gene>
<dbReference type="OrthoDB" id="9767754at2"/>
<evidence type="ECO:0000313" key="10">
    <source>
        <dbReference type="EMBL" id="ACB86149.1"/>
    </source>
</evidence>
<feature type="binding site" evidence="8">
    <location>
        <position position="370"/>
    </location>
    <ligand>
        <name>[4Fe-4S] cluster</name>
        <dbReference type="ChEBI" id="CHEBI:49883"/>
        <label>1</label>
    </ligand>
</feature>
<feature type="binding site" evidence="8">
    <location>
        <position position="409"/>
    </location>
    <ligand>
        <name>[4Fe-4S] cluster</name>
        <dbReference type="ChEBI" id="CHEBI:49883"/>
        <label>2</label>
    </ligand>
</feature>
<name>B2A1V2_NATTJ</name>
<dbReference type="Pfam" id="PF13375">
    <property type="entry name" value="RnfC_N"/>
    <property type="match status" value="1"/>
</dbReference>
<dbReference type="Pfam" id="PF13237">
    <property type="entry name" value="Fer4_10"/>
    <property type="match status" value="1"/>
</dbReference>
<dbReference type="NCBIfam" id="NF003454">
    <property type="entry name" value="PRK05035.1"/>
    <property type="match status" value="1"/>
</dbReference>
<feature type="binding site" evidence="8">
    <location>
        <position position="412"/>
    </location>
    <ligand>
        <name>[4Fe-4S] cluster</name>
        <dbReference type="ChEBI" id="CHEBI:49883"/>
        <label>2</label>
    </ligand>
</feature>
<feature type="domain" description="4Fe-4S ferredoxin-type" evidence="9">
    <location>
        <begin position="358"/>
        <end position="387"/>
    </location>
</feature>
<evidence type="ECO:0000256" key="5">
    <source>
        <dbReference type="ARBA" id="ARBA00022982"/>
    </source>
</evidence>
<reference evidence="10 11" key="2">
    <citation type="journal article" date="2011" name="J. Bacteriol.">
        <title>Complete genome sequence of the anaerobic, halophilic alkalithermophile Natranaerobius thermophilus JW/NM-WN-LF.</title>
        <authorList>
            <person name="Zhao B."/>
            <person name="Mesbah N.M."/>
            <person name="Dalin E."/>
            <person name="Goodwin L."/>
            <person name="Nolan M."/>
            <person name="Pitluck S."/>
            <person name="Chertkov O."/>
            <person name="Brettin T.S."/>
            <person name="Han J."/>
            <person name="Larimer F.W."/>
            <person name="Land M.L."/>
            <person name="Hauser L."/>
            <person name="Kyrpides N."/>
            <person name="Wiegel J."/>
        </authorList>
    </citation>
    <scope>NUCLEOTIDE SEQUENCE [LARGE SCALE GENOMIC DNA]</scope>
    <source>
        <strain evidence="11">ATCC BAA-1301 / DSM 18059 / JW/NM-WN-LF</strain>
    </source>
</reference>
<organism evidence="10 11">
    <name type="scientific">Natranaerobius thermophilus (strain ATCC BAA-1301 / DSM 18059 / JW/NM-WN-LF)</name>
    <dbReference type="NCBI Taxonomy" id="457570"/>
    <lineage>
        <taxon>Bacteria</taxon>
        <taxon>Bacillati</taxon>
        <taxon>Bacillota</taxon>
        <taxon>Clostridia</taxon>
        <taxon>Natranaerobiales</taxon>
        <taxon>Natranaerobiaceae</taxon>
        <taxon>Natranaerobius</taxon>
    </lineage>
</organism>
<dbReference type="SUPFAM" id="SSF46548">
    <property type="entry name" value="alpha-helical ferredoxin"/>
    <property type="match status" value="1"/>
</dbReference>
<keyword evidence="11" id="KW-1185">Reference proteome</keyword>
<dbReference type="GO" id="GO:0009055">
    <property type="term" value="F:electron transfer activity"/>
    <property type="evidence" value="ECO:0007669"/>
    <property type="project" value="InterPro"/>
</dbReference>
<dbReference type="eggNOG" id="COG4656">
    <property type="taxonomic scope" value="Bacteria"/>
</dbReference>
<evidence type="ECO:0000256" key="7">
    <source>
        <dbReference type="ARBA" id="ARBA00023014"/>
    </source>
</evidence>
<dbReference type="InterPro" id="IPR010208">
    <property type="entry name" value="Ion_transpt_RnfC/RsxC"/>
</dbReference>
<keyword evidence="7 8" id="KW-0411">Iron-sulfur</keyword>
<evidence type="ECO:0000256" key="8">
    <source>
        <dbReference type="HAMAP-Rule" id="MF_00461"/>
    </source>
</evidence>
<feature type="binding site" evidence="8">
    <location>
        <position position="373"/>
    </location>
    <ligand>
        <name>[4Fe-4S] cluster</name>
        <dbReference type="ChEBI" id="CHEBI:49883"/>
        <label>1</label>
    </ligand>
</feature>
<accession>B2A1V2</accession>
<comment type="subcellular location">
    <subcellularLocation>
        <location evidence="8">Cell membrane</location>
        <topology evidence="8">Peripheral membrane protein</topology>
    </subcellularLocation>
</comment>
<dbReference type="InterPro" id="IPR011538">
    <property type="entry name" value="Nuo51_FMN-bd"/>
</dbReference>
<keyword evidence="3 8" id="KW-0479">Metal-binding</keyword>
<comment type="cofactor">
    <cofactor evidence="8">
        <name>[4Fe-4S] cluster</name>
        <dbReference type="ChEBI" id="CHEBI:49883"/>
    </cofactor>
    <text evidence="8">Binds 2 [4Fe-4S] clusters per subunit.</text>
</comment>
<dbReference type="GO" id="GO:0022900">
    <property type="term" value="P:electron transport chain"/>
    <property type="evidence" value="ECO:0007669"/>
    <property type="project" value="UniProtKB-UniRule"/>
</dbReference>
<keyword evidence="8" id="KW-0472">Membrane</keyword>
<keyword evidence="8" id="KW-1003">Cell membrane</keyword>